<reference evidence="2 3" key="1">
    <citation type="journal article" date="2018" name="New Phytol.">
        <title>Comparative genomics and transcriptomics depict ericoid mycorrhizal fungi as versatile saprotrophs and plant mutualists.</title>
        <authorList>
            <person name="Martino E."/>
            <person name="Morin E."/>
            <person name="Grelet G.A."/>
            <person name="Kuo A."/>
            <person name="Kohler A."/>
            <person name="Daghino S."/>
            <person name="Barry K.W."/>
            <person name="Cichocki N."/>
            <person name="Clum A."/>
            <person name="Dockter R.B."/>
            <person name="Hainaut M."/>
            <person name="Kuo R.C."/>
            <person name="LaButti K."/>
            <person name="Lindahl B.D."/>
            <person name="Lindquist E.A."/>
            <person name="Lipzen A."/>
            <person name="Khouja H.R."/>
            <person name="Magnuson J."/>
            <person name="Murat C."/>
            <person name="Ohm R.A."/>
            <person name="Singer S.W."/>
            <person name="Spatafora J.W."/>
            <person name="Wang M."/>
            <person name="Veneault-Fourrey C."/>
            <person name="Henrissat B."/>
            <person name="Grigoriev I.V."/>
            <person name="Martin F.M."/>
            <person name="Perotto S."/>
        </authorList>
    </citation>
    <scope>NUCLEOTIDE SEQUENCE [LARGE SCALE GENOMIC DNA]</scope>
    <source>
        <strain evidence="2 3">ATCC 22711</strain>
    </source>
</reference>
<proteinExistence type="predicted"/>
<sequence>MAEGSARATSQPDGHRITIRASALTRATNTITYTSTEHSTRHSTALLNQPRLSVTVATDFGNTDDARAAPERAGQQCSSDFNISKNSRRDGPISAQHGPKDDGTLGTTLETKPSGSEAGGYAKARARRDRRGAMDGRDETRRDHQTRPDETNEREGERERERERRAGTVKGGAARRGSSMEHVIHQPLIAISRSTPLRRLLAIVSSIALDDSNAARRRALPRRT</sequence>
<dbReference type="Proteomes" id="UP000241818">
    <property type="component" value="Unassembled WGS sequence"/>
</dbReference>
<evidence type="ECO:0000313" key="2">
    <source>
        <dbReference type="EMBL" id="PSS27091.1"/>
    </source>
</evidence>
<name>A0A2T3BCG0_AMORE</name>
<feature type="region of interest" description="Disordered" evidence="1">
    <location>
        <begin position="1"/>
        <end position="22"/>
    </location>
</feature>
<protein>
    <submittedName>
        <fullName evidence="2">Uncharacterized protein</fullName>
    </submittedName>
</protein>
<dbReference type="AlphaFoldDB" id="A0A2T3BCG0"/>
<organism evidence="2 3">
    <name type="scientific">Amorphotheca resinae ATCC 22711</name>
    <dbReference type="NCBI Taxonomy" id="857342"/>
    <lineage>
        <taxon>Eukaryota</taxon>
        <taxon>Fungi</taxon>
        <taxon>Dikarya</taxon>
        <taxon>Ascomycota</taxon>
        <taxon>Pezizomycotina</taxon>
        <taxon>Leotiomycetes</taxon>
        <taxon>Helotiales</taxon>
        <taxon>Amorphothecaceae</taxon>
        <taxon>Amorphotheca</taxon>
    </lineage>
</organism>
<dbReference type="RefSeq" id="XP_024724616.1">
    <property type="nucleotide sequence ID" value="XM_024862858.1"/>
</dbReference>
<evidence type="ECO:0000256" key="1">
    <source>
        <dbReference type="SAM" id="MobiDB-lite"/>
    </source>
</evidence>
<feature type="compositionally biased region" description="Polar residues" evidence="1">
    <location>
        <begin position="105"/>
        <end position="114"/>
    </location>
</feature>
<gene>
    <name evidence="2" type="ORF">M430DRAFT_14396</name>
</gene>
<dbReference type="InParanoid" id="A0A2T3BCG0"/>
<feature type="region of interest" description="Disordered" evidence="1">
    <location>
        <begin position="64"/>
        <end position="179"/>
    </location>
</feature>
<evidence type="ECO:0000313" key="3">
    <source>
        <dbReference type="Proteomes" id="UP000241818"/>
    </source>
</evidence>
<feature type="compositionally biased region" description="Polar residues" evidence="1">
    <location>
        <begin position="75"/>
        <end position="85"/>
    </location>
</feature>
<accession>A0A2T3BCG0</accession>
<dbReference type="EMBL" id="KZ679006">
    <property type="protein sequence ID" value="PSS27091.1"/>
    <property type="molecule type" value="Genomic_DNA"/>
</dbReference>
<feature type="compositionally biased region" description="Basic and acidic residues" evidence="1">
    <location>
        <begin position="131"/>
        <end position="166"/>
    </location>
</feature>
<dbReference type="GeneID" id="36570939"/>
<keyword evidence="3" id="KW-1185">Reference proteome</keyword>